<proteinExistence type="predicted"/>
<protein>
    <submittedName>
        <fullName evidence="2">Uncharacterized protein</fullName>
    </submittedName>
</protein>
<organism evidence="2 3">
    <name type="scientific">Orchesella dallaii</name>
    <dbReference type="NCBI Taxonomy" id="48710"/>
    <lineage>
        <taxon>Eukaryota</taxon>
        <taxon>Metazoa</taxon>
        <taxon>Ecdysozoa</taxon>
        <taxon>Arthropoda</taxon>
        <taxon>Hexapoda</taxon>
        <taxon>Collembola</taxon>
        <taxon>Entomobryomorpha</taxon>
        <taxon>Entomobryoidea</taxon>
        <taxon>Orchesellidae</taxon>
        <taxon>Orchesellinae</taxon>
        <taxon>Orchesella</taxon>
    </lineage>
</organism>
<name>A0ABP1S4A5_9HEXA</name>
<sequence>MKRKVSNFQLWKPKLKSISGMIWPNLFCPYPTTSIRMHNLQRSGTKTFCMLNLLEKHFNFSVPQPKGIKWKHYKLSAQDVKPDLFSIGILSYKYLSKLNFSYLNYKPKDATFLPNVLDPLDKLEFAVVLSEQLLPNFAALFVPLDETTWIMLAVSVVIISALLFKHAKSISTSFLWVWALLTDQDPVININSRVRMLSLSIVMSILFYESFEIRNWYAVGIYSIVTFKPLPKLPVSFEDSYLQQSIPILSLERGFDYGRRGNTCPNLLKCARSFCPKYYRCVCDEKLTDTYKYRRQIVNKVTIGHVLRFINNEESEKAKDNASVQIVNHLPDTFMLVNVPEYLDLLRILIETFSQRKIFRSKDFHFVDRFSKEVQSKTWIISAGPLSKHFAEVMRAVVESGIYDLWDQTVVRVRRGIRVRKFFEDLKYVVRNSQEGQDFNPNSWFNSVVFGNGKAPSWTSSAVMYSISLKDLRSFWLLTGGLGCLSLLAFLLEFVVKISAAKIFKE</sequence>
<accession>A0ABP1S4A5</accession>
<feature type="transmembrane region" description="Helical" evidence="1">
    <location>
        <begin position="475"/>
        <end position="496"/>
    </location>
</feature>
<evidence type="ECO:0000256" key="1">
    <source>
        <dbReference type="SAM" id="Phobius"/>
    </source>
</evidence>
<keyword evidence="1" id="KW-0472">Membrane</keyword>
<keyword evidence="3" id="KW-1185">Reference proteome</keyword>
<gene>
    <name evidence="2" type="ORF">ODALV1_LOCUS29223</name>
</gene>
<comment type="caution">
    <text evidence="2">The sequence shown here is derived from an EMBL/GenBank/DDBJ whole genome shotgun (WGS) entry which is preliminary data.</text>
</comment>
<dbReference type="EMBL" id="CAXLJM020000151">
    <property type="protein sequence ID" value="CAL8143010.1"/>
    <property type="molecule type" value="Genomic_DNA"/>
</dbReference>
<reference evidence="2 3" key="1">
    <citation type="submission" date="2024-08" db="EMBL/GenBank/DDBJ databases">
        <authorList>
            <person name="Cucini C."/>
            <person name="Frati F."/>
        </authorList>
    </citation>
    <scope>NUCLEOTIDE SEQUENCE [LARGE SCALE GENOMIC DNA]</scope>
</reference>
<evidence type="ECO:0000313" key="2">
    <source>
        <dbReference type="EMBL" id="CAL8143010.1"/>
    </source>
</evidence>
<evidence type="ECO:0000313" key="3">
    <source>
        <dbReference type="Proteomes" id="UP001642540"/>
    </source>
</evidence>
<keyword evidence="1" id="KW-1133">Transmembrane helix</keyword>
<dbReference type="Proteomes" id="UP001642540">
    <property type="component" value="Unassembled WGS sequence"/>
</dbReference>
<keyword evidence="1" id="KW-0812">Transmembrane</keyword>